<accession>M2MAS7</accession>
<dbReference type="AlphaFoldDB" id="M2MAS7"/>
<dbReference type="HOGENOM" id="CLU_2960368_0_0_1"/>
<proteinExistence type="predicted"/>
<sequence>MLHCTPSHLYQSYSLPQEAFSNCGDALSPPRSVFVLRERGREVLHYLSGNLPRASLVHS</sequence>
<gene>
    <name evidence="1" type="ORF">BAUCODRAFT_245683</name>
</gene>
<protein>
    <submittedName>
        <fullName evidence="1">Uncharacterized protein</fullName>
    </submittedName>
</protein>
<dbReference type="EMBL" id="KB445560">
    <property type="protein sequence ID" value="EMC93561.1"/>
    <property type="molecule type" value="Genomic_DNA"/>
</dbReference>
<name>M2MAS7_BAUPA</name>
<keyword evidence="2" id="KW-1185">Reference proteome</keyword>
<dbReference type="Proteomes" id="UP000011761">
    <property type="component" value="Unassembled WGS sequence"/>
</dbReference>
<dbReference type="RefSeq" id="XP_007679654.1">
    <property type="nucleotide sequence ID" value="XM_007681464.1"/>
</dbReference>
<evidence type="ECO:0000313" key="1">
    <source>
        <dbReference type="EMBL" id="EMC93561.1"/>
    </source>
</evidence>
<dbReference type="GeneID" id="19110200"/>
<evidence type="ECO:0000313" key="2">
    <source>
        <dbReference type="Proteomes" id="UP000011761"/>
    </source>
</evidence>
<dbReference type="KEGG" id="bcom:BAUCODRAFT_245683"/>
<reference evidence="1 2" key="1">
    <citation type="journal article" date="2012" name="PLoS Pathog.">
        <title>Diverse lifestyles and strategies of plant pathogenesis encoded in the genomes of eighteen Dothideomycetes fungi.</title>
        <authorList>
            <person name="Ohm R.A."/>
            <person name="Feau N."/>
            <person name="Henrissat B."/>
            <person name="Schoch C.L."/>
            <person name="Horwitz B.A."/>
            <person name="Barry K.W."/>
            <person name="Condon B.J."/>
            <person name="Copeland A.C."/>
            <person name="Dhillon B."/>
            <person name="Glaser F."/>
            <person name="Hesse C.N."/>
            <person name="Kosti I."/>
            <person name="LaButti K."/>
            <person name="Lindquist E.A."/>
            <person name="Lucas S."/>
            <person name="Salamov A.A."/>
            <person name="Bradshaw R.E."/>
            <person name="Ciuffetti L."/>
            <person name="Hamelin R.C."/>
            <person name="Kema G.H.J."/>
            <person name="Lawrence C."/>
            <person name="Scott J.A."/>
            <person name="Spatafora J.W."/>
            <person name="Turgeon B.G."/>
            <person name="de Wit P.J.G.M."/>
            <person name="Zhong S."/>
            <person name="Goodwin S.B."/>
            <person name="Grigoriev I.V."/>
        </authorList>
    </citation>
    <scope>NUCLEOTIDE SEQUENCE [LARGE SCALE GENOMIC DNA]</scope>
    <source>
        <strain evidence="1 2">UAMH 10762</strain>
    </source>
</reference>
<organism evidence="1 2">
    <name type="scientific">Baudoinia panamericana (strain UAMH 10762)</name>
    <name type="common">Angels' share fungus</name>
    <name type="synonym">Baudoinia compniacensis (strain UAMH 10762)</name>
    <dbReference type="NCBI Taxonomy" id="717646"/>
    <lineage>
        <taxon>Eukaryota</taxon>
        <taxon>Fungi</taxon>
        <taxon>Dikarya</taxon>
        <taxon>Ascomycota</taxon>
        <taxon>Pezizomycotina</taxon>
        <taxon>Dothideomycetes</taxon>
        <taxon>Dothideomycetidae</taxon>
        <taxon>Mycosphaerellales</taxon>
        <taxon>Teratosphaeriaceae</taxon>
        <taxon>Baudoinia</taxon>
    </lineage>
</organism>